<name>A0A7R7XIQ3_9EURO</name>
<feature type="transmembrane region" description="Helical" evidence="5">
    <location>
        <begin position="57"/>
        <end position="76"/>
    </location>
</feature>
<evidence type="ECO:0000313" key="6">
    <source>
        <dbReference type="EMBL" id="BCS22216.1"/>
    </source>
</evidence>
<dbReference type="KEGG" id="apuu:APUU_30441A"/>
<feature type="transmembrane region" description="Helical" evidence="5">
    <location>
        <begin position="88"/>
        <end position="110"/>
    </location>
</feature>
<feature type="transmembrane region" description="Helical" evidence="5">
    <location>
        <begin position="169"/>
        <end position="193"/>
    </location>
</feature>
<evidence type="ECO:0000256" key="3">
    <source>
        <dbReference type="ARBA" id="ARBA00022989"/>
    </source>
</evidence>
<dbReference type="InterPro" id="IPR007568">
    <property type="entry name" value="RTA1"/>
</dbReference>
<evidence type="ECO:0000256" key="4">
    <source>
        <dbReference type="ARBA" id="ARBA00023136"/>
    </source>
</evidence>
<proteinExistence type="predicted"/>
<accession>A0A7R7XIQ3</accession>
<evidence type="ECO:0008006" key="8">
    <source>
        <dbReference type="Google" id="ProtNLM"/>
    </source>
</evidence>
<gene>
    <name evidence="6" type="ORF">APUU_30441A</name>
</gene>
<protein>
    <recommendedName>
        <fullName evidence="8">RTA1-domain-containing protein</fullName>
    </recommendedName>
</protein>
<dbReference type="OrthoDB" id="1844152at2759"/>
<keyword evidence="3 5" id="KW-1133">Transmembrane helix</keyword>
<evidence type="ECO:0000256" key="2">
    <source>
        <dbReference type="ARBA" id="ARBA00022692"/>
    </source>
</evidence>
<evidence type="ECO:0000313" key="7">
    <source>
        <dbReference type="Proteomes" id="UP000654913"/>
    </source>
</evidence>
<dbReference type="PANTHER" id="PTHR31465:SF8">
    <property type="entry name" value="DOMAIN PROTEIN, PUTATIVE (AFU_ORTHOLOGUE AFUA_6G14140)-RELATED"/>
    <property type="match status" value="1"/>
</dbReference>
<feature type="transmembrane region" description="Helical" evidence="5">
    <location>
        <begin position="30"/>
        <end position="50"/>
    </location>
</feature>
<dbReference type="GO" id="GO:0000324">
    <property type="term" value="C:fungal-type vacuole"/>
    <property type="evidence" value="ECO:0007669"/>
    <property type="project" value="TreeGrafter"/>
</dbReference>
<feature type="transmembrane region" description="Helical" evidence="5">
    <location>
        <begin position="214"/>
        <end position="235"/>
    </location>
</feature>
<keyword evidence="2 5" id="KW-0812">Transmembrane</keyword>
<keyword evidence="7" id="KW-1185">Reference proteome</keyword>
<dbReference type="GO" id="GO:0005886">
    <property type="term" value="C:plasma membrane"/>
    <property type="evidence" value="ECO:0007669"/>
    <property type="project" value="TreeGrafter"/>
</dbReference>
<reference evidence="6" key="1">
    <citation type="submission" date="2021-01" db="EMBL/GenBank/DDBJ databases">
        <authorList>
            <consortium name="Aspergillus puulaauensis MK2 genome sequencing consortium"/>
            <person name="Kazuki M."/>
            <person name="Futagami T."/>
        </authorList>
    </citation>
    <scope>NUCLEOTIDE SEQUENCE</scope>
    <source>
        <strain evidence="6">MK2</strain>
    </source>
</reference>
<feature type="transmembrane region" description="Helical" evidence="5">
    <location>
        <begin position="255"/>
        <end position="279"/>
    </location>
</feature>
<feature type="transmembrane region" description="Helical" evidence="5">
    <location>
        <begin position="130"/>
        <end position="149"/>
    </location>
</feature>
<reference evidence="6" key="2">
    <citation type="submission" date="2021-02" db="EMBL/GenBank/DDBJ databases">
        <title>Aspergillus puulaauensis MK2 genome sequence.</title>
        <authorList>
            <person name="Futagami T."/>
            <person name="Mori K."/>
            <person name="Kadooka C."/>
            <person name="Tanaka T."/>
        </authorList>
    </citation>
    <scope>NUCLEOTIDE SEQUENCE</scope>
    <source>
        <strain evidence="6">MK2</strain>
    </source>
</reference>
<comment type="subcellular location">
    <subcellularLocation>
        <location evidence="1">Membrane</location>
        <topology evidence="1">Multi-pass membrane protein</topology>
    </subcellularLocation>
</comment>
<dbReference type="Pfam" id="PF04479">
    <property type="entry name" value="RTA1"/>
    <property type="match status" value="1"/>
</dbReference>
<dbReference type="GeneID" id="64972221"/>
<evidence type="ECO:0000256" key="5">
    <source>
        <dbReference type="SAM" id="Phobius"/>
    </source>
</evidence>
<dbReference type="AlphaFoldDB" id="A0A7R7XIQ3"/>
<dbReference type="EMBL" id="AP024445">
    <property type="protein sequence ID" value="BCS22216.1"/>
    <property type="molecule type" value="Genomic_DNA"/>
</dbReference>
<dbReference type="RefSeq" id="XP_041554410.1">
    <property type="nucleotide sequence ID" value="XM_041701535.1"/>
</dbReference>
<evidence type="ECO:0000256" key="1">
    <source>
        <dbReference type="ARBA" id="ARBA00004141"/>
    </source>
</evidence>
<organism evidence="6 7">
    <name type="scientific">Aspergillus puulaauensis</name>
    <dbReference type="NCBI Taxonomy" id="1220207"/>
    <lineage>
        <taxon>Eukaryota</taxon>
        <taxon>Fungi</taxon>
        <taxon>Dikarya</taxon>
        <taxon>Ascomycota</taxon>
        <taxon>Pezizomycotina</taxon>
        <taxon>Eurotiomycetes</taxon>
        <taxon>Eurotiomycetidae</taxon>
        <taxon>Eurotiales</taxon>
        <taxon>Aspergillaceae</taxon>
        <taxon>Aspergillus</taxon>
    </lineage>
</organism>
<sequence>MPSTSSTDNCTHVTPQCPIDAHLYGYAPNLAANIFFAVFFVLGTVFHLIAGIYYHTWSFMVVLTLGCLCEAVGYIGRVMMHYNVWDKAGFQIQITCLILGPSILAAGVYLTLKHIVLNIDPRFSRLKANWYTWIFILCDLVSLNIQGGGGGVVGGADSGDSDLKRGTDIMIGGVIFQVVVLFFFGYFLIEYFVRVYRHRRQLGTEARAILGSRRFQGFMGAVILSFLTIFIRSVYRIPELIGGWGNELMKNETEFIILESVMICLATLSLTVFHPGWCFPAMAGWIREKKAEGQTHPLVYDAGLRTINQE</sequence>
<dbReference type="Proteomes" id="UP000654913">
    <property type="component" value="Chromosome 3"/>
</dbReference>
<dbReference type="PANTHER" id="PTHR31465">
    <property type="entry name" value="PROTEIN RTA1-RELATED"/>
    <property type="match status" value="1"/>
</dbReference>
<keyword evidence="4 5" id="KW-0472">Membrane</keyword>